<protein>
    <recommendedName>
        <fullName evidence="3">DUF5675 domain-containing protein</fullName>
    </recommendedName>
</protein>
<dbReference type="Proteomes" id="UP001156237">
    <property type="component" value="Segment"/>
</dbReference>
<keyword evidence="2" id="KW-1185">Reference proteome</keyword>
<dbReference type="EMBL" id="OP880253">
    <property type="protein sequence ID" value="WAE39634.1"/>
    <property type="molecule type" value="Genomic_DNA"/>
</dbReference>
<evidence type="ECO:0000313" key="2">
    <source>
        <dbReference type="Proteomes" id="UP001156237"/>
    </source>
</evidence>
<gene>
    <name evidence="1" type="ORF">FHOMOCKG_00106</name>
</gene>
<accession>A0A9E8V9P2</accession>
<evidence type="ECO:0008006" key="3">
    <source>
        <dbReference type="Google" id="ProtNLM"/>
    </source>
</evidence>
<sequence>MEGTEGEKKEMVLVFHRDNKGNDIARLPNGKIVLHHRKDTCPVIEGIEYKCLVEEKEHWCFAWIEGPVYYPRIIVKSDRSCIGMEKSKTRRLYPDIYAAINDLKNRTDKSYILLIVNEEVQNGY</sequence>
<evidence type="ECO:0000313" key="1">
    <source>
        <dbReference type="EMBL" id="WAE39634.1"/>
    </source>
</evidence>
<reference evidence="1 2" key="1">
    <citation type="submission" date="2022-10" db="EMBL/GenBank/DDBJ databases">
        <title>Evolutionary Diversification of Methanotrophic Ca. Methanophagales (ANME-1) and Their Expansive Virome.</title>
        <authorList>
            <person name="Laso-Perez R."/>
            <person name="Wu F."/>
            <person name="Cremiere A."/>
            <person name="Speth D.R."/>
            <person name="Magyar J.S."/>
            <person name="Krupovic M."/>
            <person name="Orphan V.J."/>
        </authorList>
    </citation>
    <scope>NUCLEOTIDE SEQUENCE [LARGE SCALE GENOMIC DNA]</scope>
</reference>
<name>A0A9E8V9P2_9CAUD</name>
<proteinExistence type="predicted"/>
<organism evidence="1 2">
    <name type="scientific">Methanophagales virus GBV302</name>
    <dbReference type="NCBI Taxonomy" id="2999281"/>
    <lineage>
        <taxon>Viruses</taxon>
        <taxon>Duplodnaviria</taxon>
        <taxon>Heunggongvirae</taxon>
        <taxon>Uroviricota</taxon>
        <taxon>Caudoviricetes</taxon>
        <taxon>Nakonvirales</taxon>
        <taxon>Ekchuahviridae</taxon>
        <taxon>Kukulkanvirus</taxon>
        <taxon>Kukulkanvirus mexicoense</taxon>
    </lineage>
</organism>